<evidence type="ECO:0000313" key="3">
    <source>
        <dbReference type="EMBL" id="KAK4145128.1"/>
    </source>
</evidence>
<feature type="domain" description="DUF7924" evidence="2">
    <location>
        <begin position="110"/>
        <end position="328"/>
    </location>
</feature>
<dbReference type="Pfam" id="PF25545">
    <property type="entry name" value="DUF7924"/>
    <property type="match status" value="1"/>
</dbReference>
<reference evidence="3" key="1">
    <citation type="journal article" date="2023" name="Mol. Phylogenet. Evol.">
        <title>Genome-scale phylogeny and comparative genomics of the fungal order Sordariales.</title>
        <authorList>
            <person name="Hensen N."/>
            <person name="Bonometti L."/>
            <person name="Westerberg I."/>
            <person name="Brannstrom I.O."/>
            <person name="Guillou S."/>
            <person name="Cros-Aarteil S."/>
            <person name="Calhoun S."/>
            <person name="Haridas S."/>
            <person name="Kuo A."/>
            <person name="Mondo S."/>
            <person name="Pangilinan J."/>
            <person name="Riley R."/>
            <person name="LaButti K."/>
            <person name="Andreopoulos B."/>
            <person name="Lipzen A."/>
            <person name="Chen C."/>
            <person name="Yan M."/>
            <person name="Daum C."/>
            <person name="Ng V."/>
            <person name="Clum A."/>
            <person name="Steindorff A."/>
            <person name="Ohm R.A."/>
            <person name="Martin F."/>
            <person name="Silar P."/>
            <person name="Natvig D.O."/>
            <person name="Lalanne C."/>
            <person name="Gautier V."/>
            <person name="Ament-Velasquez S.L."/>
            <person name="Kruys A."/>
            <person name="Hutchinson M.I."/>
            <person name="Powell A.J."/>
            <person name="Barry K."/>
            <person name="Miller A.N."/>
            <person name="Grigoriev I.V."/>
            <person name="Debuchy R."/>
            <person name="Gladieux P."/>
            <person name="Hiltunen Thoren M."/>
            <person name="Johannesson H."/>
        </authorList>
    </citation>
    <scope>NUCLEOTIDE SEQUENCE</scope>
    <source>
        <strain evidence="3">CBS 141.50</strain>
    </source>
</reference>
<evidence type="ECO:0000313" key="4">
    <source>
        <dbReference type="Proteomes" id="UP001302676"/>
    </source>
</evidence>
<feature type="region of interest" description="Disordered" evidence="1">
    <location>
        <begin position="339"/>
        <end position="375"/>
    </location>
</feature>
<evidence type="ECO:0000256" key="1">
    <source>
        <dbReference type="SAM" id="MobiDB-lite"/>
    </source>
</evidence>
<feature type="compositionally biased region" description="Low complexity" evidence="1">
    <location>
        <begin position="351"/>
        <end position="367"/>
    </location>
</feature>
<sequence length="375" mass="41573">MSTLRSCITARTRQSLSTFLTGSHSALARRWTHTTPPGSPKTSRSVLNREEYRSKHFVENKIELRTRLKGAPYNIARLADLVRQVSDKPGPCEKDLLDNPDYDSLFLGTNEAEVETYYSTQVFPAVAGSRALTRSIRYSLRQETVPNLNSKFKISRPAPDLLYGYKFPGAFSQSQHARLGALGLDTPATTQLHHPPFFPFFPIEFKGESGKLYVAVNQCVGGSVACVHLMEQLKAKLQQHATANNLPNLTNLSNALDTAAFSVAMNGTTAFVFITWRHYGGKEEPHFIMAPVETFTLHSTEDYREFYSMVQNTVSWGAGERLRGIRACLDVVRIEQARGKSVEERRGTGRRGSSSGAATKTAAAAGGHQRRMIEA</sequence>
<organism evidence="3 4">
    <name type="scientific">Dichotomopilus funicola</name>
    <dbReference type="NCBI Taxonomy" id="1934379"/>
    <lineage>
        <taxon>Eukaryota</taxon>
        <taxon>Fungi</taxon>
        <taxon>Dikarya</taxon>
        <taxon>Ascomycota</taxon>
        <taxon>Pezizomycotina</taxon>
        <taxon>Sordariomycetes</taxon>
        <taxon>Sordariomycetidae</taxon>
        <taxon>Sordariales</taxon>
        <taxon>Chaetomiaceae</taxon>
        <taxon>Dichotomopilus</taxon>
    </lineage>
</organism>
<dbReference type="PANTHER" id="PTHR42470">
    <property type="entry name" value="VAST DOMAIN-CONTAINING PROTEIN"/>
    <property type="match status" value="1"/>
</dbReference>
<dbReference type="PANTHER" id="PTHR42470:SF1">
    <property type="entry name" value="VAST DOMAIN-CONTAINING PROTEIN"/>
    <property type="match status" value="1"/>
</dbReference>
<accession>A0AAN6V583</accession>
<protein>
    <recommendedName>
        <fullName evidence="2">DUF7924 domain-containing protein</fullName>
    </recommendedName>
</protein>
<dbReference type="GeneID" id="87816796"/>
<proteinExistence type="predicted"/>
<dbReference type="Proteomes" id="UP001302676">
    <property type="component" value="Unassembled WGS sequence"/>
</dbReference>
<keyword evidence="4" id="KW-1185">Reference proteome</keyword>
<evidence type="ECO:0000259" key="2">
    <source>
        <dbReference type="Pfam" id="PF25545"/>
    </source>
</evidence>
<reference evidence="3" key="2">
    <citation type="submission" date="2023-05" db="EMBL/GenBank/DDBJ databases">
        <authorList>
            <consortium name="Lawrence Berkeley National Laboratory"/>
            <person name="Steindorff A."/>
            <person name="Hensen N."/>
            <person name="Bonometti L."/>
            <person name="Westerberg I."/>
            <person name="Brannstrom I.O."/>
            <person name="Guillou S."/>
            <person name="Cros-Aarteil S."/>
            <person name="Calhoun S."/>
            <person name="Haridas S."/>
            <person name="Kuo A."/>
            <person name="Mondo S."/>
            <person name="Pangilinan J."/>
            <person name="Riley R."/>
            <person name="Labutti K."/>
            <person name="Andreopoulos B."/>
            <person name="Lipzen A."/>
            <person name="Chen C."/>
            <person name="Yanf M."/>
            <person name="Daum C."/>
            <person name="Ng V."/>
            <person name="Clum A."/>
            <person name="Ohm R."/>
            <person name="Martin F."/>
            <person name="Silar P."/>
            <person name="Natvig D."/>
            <person name="Lalanne C."/>
            <person name="Gautier V."/>
            <person name="Ament-Velasquez S.L."/>
            <person name="Kruys A."/>
            <person name="Hutchinson M.I."/>
            <person name="Powell A.J."/>
            <person name="Barry K."/>
            <person name="Miller A.N."/>
            <person name="Grigoriev I.V."/>
            <person name="Debuchy R."/>
            <person name="Gladieux P."/>
            <person name="Thoren M.H."/>
            <person name="Johannesson H."/>
        </authorList>
    </citation>
    <scope>NUCLEOTIDE SEQUENCE</scope>
    <source>
        <strain evidence="3">CBS 141.50</strain>
    </source>
</reference>
<dbReference type="AlphaFoldDB" id="A0AAN6V583"/>
<dbReference type="InterPro" id="IPR057684">
    <property type="entry name" value="DUF7924"/>
</dbReference>
<dbReference type="RefSeq" id="XP_062638499.1">
    <property type="nucleotide sequence ID" value="XM_062780183.1"/>
</dbReference>
<dbReference type="EMBL" id="MU853571">
    <property type="protein sequence ID" value="KAK4145128.1"/>
    <property type="molecule type" value="Genomic_DNA"/>
</dbReference>
<comment type="caution">
    <text evidence="3">The sequence shown here is derived from an EMBL/GenBank/DDBJ whole genome shotgun (WGS) entry which is preliminary data.</text>
</comment>
<gene>
    <name evidence="3" type="ORF">C8A04DRAFT_27129</name>
</gene>
<name>A0AAN6V583_9PEZI</name>